<dbReference type="AlphaFoldDB" id="A0A455QY75"/>
<evidence type="ECO:0000313" key="1">
    <source>
        <dbReference type="EMBL" id="BBD21432.1"/>
    </source>
</evidence>
<organism evidence="1">
    <name type="scientific">Babesia rodhaini</name>
    <dbReference type="NCBI Taxonomy" id="5870"/>
    <lineage>
        <taxon>Eukaryota</taxon>
        <taxon>Sar</taxon>
        <taxon>Alveolata</taxon>
        <taxon>Apicomplexa</taxon>
        <taxon>Aconoidasida</taxon>
        <taxon>Piroplasmida</taxon>
        <taxon>Babesiidae</taxon>
        <taxon>Babesia</taxon>
    </lineage>
</organism>
<dbReference type="EMBL" id="AB665055">
    <property type="protein sequence ID" value="BBD21432.1"/>
    <property type="molecule type" value="Genomic_DNA"/>
</dbReference>
<sequence>MQNLLFNNLSINYIFIHCFINDYKEINKNNNEYKEFFKFIYSLTLQKPLFTGYKLNKDKLSLFKITLFNKNKINNFLSFLFIDVLKYNFDKNLKNIKFFKFNKFLDFNIFINNNKLNFFSDKYNLKCDINFRNIYFNIILKFNKSINNKFKLYYLIKNNFKIKKL</sequence>
<protein>
    <recommendedName>
        <fullName evidence="2">Ribosomal protein L5</fullName>
    </recommendedName>
</protein>
<evidence type="ECO:0008006" key="2">
    <source>
        <dbReference type="Google" id="ProtNLM"/>
    </source>
</evidence>
<name>A0A455QY75_BABRO</name>
<proteinExistence type="predicted"/>
<accession>A0A455QY75</accession>
<reference evidence="1" key="1">
    <citation type="submission" date="2011-08" db="EMBL/GenBank/DDBJ databases">
        <title>Complete nucleotide sequence of the plastid genome from the apicomplexan parasite Babesia rodhaini.</title>
        <authorList>
            <person name="Hikosaka K."/>
            <person name="Arisue N."/>
            <person name="Tsuji N."/>
            <person name="Horii T."/>
            <person name="Kita K."/>
            <person name="Tanabe K."/>
        </authorList>
    </citation>
    <scope>NUCLEOTIDE SEQUENCE</scope>
    <source>
        <strain evidence="1">Australian</strain>
    </source>
</reference>